<dbReference type="Proteomes" id="UP000015101">
    <property type="component" value="Unassembled WGS sequence"/>
</dbReference>
<organism evidence="3 4">
    <name type="scientific">Helobdella robusta</name>
    <name type="common">Californian leech</name>
    <dbReference type="NCBI Taxonomy" id="6412"/>
    <lineage>
        <taxon>Eukaryota</taxon>
        <taxon>Metazoa</taxon>
        <taxon>Spiralia</taxon>
        <taxon>Lophotrochozoa</taxon>
        <taxon>Annelida</taxon>
        <taxon>Clitellata</taxon>
        <taxon>Hirudinea</taxon>
        <taxon>Rhynchobdellida</taxon>
        <taxon>Glossiphoniidae</taxon>
        <taxon>Helobdella</taxon>
    </lineage>
</organism>
<sequence>MATLERKQMVLTTYMAVFAMENGMKMTTASLSLLKAIRQHAQLHIVKYKECLNDMIWKIHRSWATKQNAEQNATIPSANLHMNDSLLPVLSLHSLVQQQQDHHRNRKAEHSSSSSHTSHSRNRLQLDRRLHERPEQNLNQQQKRQPRFQQQRHHQHLMKQDKCQPNYQQQKQHHYEKQVKRQPYQYQQPHLQRRVEKSNSTQKTNIFPFEWLRLLRGNIMKMKYLQQ</sequence>
<keyword evidence="4" id="KW-1185">Reference proteome</keyword>
<dbReference type="InParanoid" id="T1EW20"/>
<dbReference type="KEGG" id="hro:HELRODRAFT_164977"/>
<dbReference type="EnsemblMetazoa" id="HelroT164977">
    <property type="protein sequence ID" value="HelroP164977"/>
    <property type="gene ID" value="HelroG164977"/>
</dbReference>
<evidence type="ECO:0000256" key="1">
    <source>
        <dbReference type="SAM" id="MobiDB-lite"/>
    </source>
</evidence>
<dbReference type="HOGENOM" id="CLU_1220858_0_0_1"/>
<evidence type="ECO:0000313" key="3">
    <source>
        <dbReference type="EnsemblMetazoa" id="HelroP164977"/>
    </source>
</evidence>
<name>T1EW20_HELRO</name>
<accession>T1EW20</accession>
<dbReference type="EMBL" id="KB097639">
    <property type="protein sequence ID" value="ESN92847.1"/>
    <property type="molecule type" value="Genomic_DNA"/>
</dbReference>
<protein>
    <submittedName>
        <fullName evidence="2 3">Uncharacterized protein</fullName>
    </submittedName>
</protein>
<evidence type="ECO:0000313" key="4">
    <source>
        <dbReference type="Proteomes" id="UP000015101"/>
    </source>
</evidence>
<dbReference type="AlphaFoldDB" id="T1EW20"/>
<dbReference type="RefSeq" id="XP_009029138.1">
    <property type="nucleotide sequence ID" value="XM_009030890.1"/>
</dbReference>
<feature type="region of interest" description="Disordered" evidence="1">
    <location>
        <begin position="96"/>
        <end position="180"/>
    </location>
</feature>
<proteinExistence type="predicted"/>
<feature type="compositionally biased region" description="Basic residues" evidence="1">
    <location>
        <begin position="144"/>
        <end position="157"/>
    </location>
</feature>
<reference evidence="2 4" key="2">
    <citation type="journal article" date="2013" name="Nature">
        <title>Insights into bilaterian evolution from three spiralian genomes.</title>
        <authorList>
            <person name="Simakov O."/>
            <person name="Marletaz F."/>
            <person name="Cho S.J."/>
            <person name="Edsinger-Gonzales E."/>
            <person name="Havlak P."/>
            <person name="Hellsten U."/>
            <person name="Kuo D.H."/>
            <person name="Larsson T."/>
            <person name="Lv J."/>
            <person name="Arendt D."/>
            <person name="Savage R."/>
            <person name="Osoegawa K."/>
            <person name="de Jong P."/>
            <person name="Grimwood J."/>
            <person name="Chapman J.A."/>
            <person name="Shapiro H."/>
            <person name="Aerts A."/>
            <person name="Otillar R.P."/>
            <person name="Terry A.Y."/>
            <person name="Boore J.L."/>
            <person name="Grigoriev I.V."/>
            <person name="Lindberg D.R."/>
            <person name="Seaver E.C."/>
            <person name="Weisblat D.A."/>
            <person name="Putnam N.H."/>
            <person name="Rokhsar D.S."/>
        </authorList>
    </citation>
    <scope>NUCLEOTIDE SEQUENCE</scope>
</reference>
<reference evidence="3" key="3">
    <citation type="submission" date="2015-06" db="UniProtKB">
        <authorList>
            <consortium name="EnsemblMetazoa"/>
        </authorList>
    </citation>
    <scope>IDENTIFICATION</scope>
</reference>
<dbReference type="GeneID" id="20200770"/>
<feature type="compositionally biased region" description="Basic and acidic residues" evidence="1">
    <location>
        <begin position="124"/>
        <end position="135"/>
    </location>
</feature>
<evidence type="ECO:0000313" key="2">
    <source>
        <dbReference type="EMBL" id="ESN92847.1"/>
    </source>
</evidence>
<reference evidence="4" key="1">
    <citation type="submission" date="2012-12" db="EMBL/GenBank/DDBJ databases">
        <authorList>
            <person name="Hellsten U."/>
            <person name="Grimwood J."/>
            <person name="Chapman J.A."/>
            <person name="Shapiro H."/>
            <person name="Aerts A."/>
            <person name="Otillar R.P."/>
            <person name="Terry A.Y."/>
            <person name="Boore J.L."/>
            <person name="Simakov O."/>
            <person name="Marletaz F."/>
            <person name="Cho S.-J."/>
            <person name="Edsinger-Gonzales E."/>
            <person name="Havlak P."/>
            <person name="Kuo D.-H."/>
            <person name="Larsson T."/>
            <person name="Lv J."/>
            <person name="Arendt D."/>
            <person name="Savage R."/>
            <person name="Osoegawa K."/>
            <person name="de Jong P."/>
            <person name="Lindberg D.R."/>
            <person name="Seaver E.C."/>
            <person name="Weisblat D.A."/>
            <person name="Putnam N.H."/>
            <person name="Grigoriev I.V."/>
            <person name="Rokhsar D.S."/>
        </authorList>
    </citation>
    <scope>NUCLEOTIDE SEQUENCE</scope>
</reference>
<gene>
    <name evidence="3" type="primary">20200770</name>
    <name evidence="2" type="ORF">HELRODRAFT_164977</name>
</gene>
<dbReference type="EMBL" id="AMQM01001893">
    <property type="status" value="NOT_ANNOTATED_CDS"/>
    <property type="molecule type" value="Genomic_DNA"/>
</dbReference>
<dbReference type="CTD" id="20200770"/>